<name>A0A8S4NSB2_OWEFU</name>
<gene>
    <name evidence="2" type="ORF">OFUS_LOCUS10735</name>
</gene>
<dbReference type="EMBL" id="CAIIXF020000005">
    <property type="protein sequence ID" value="CAH1784563.1"/>
    <property type="molecule type" value="Genomic_DNA"/>
</dbReference>
<dbReference type="InterPro" id="IPR016187">
    <property type="entry name" value="CTDL_fold"/>
</dbReference>
<reference evidence="2" key="1">
    <citation type="submission" date="2022-03" db="EMBL/GenBank/DDBJ databases">
        <authorList>
            <person name="Martin C."/>
        </authorList>
    </citation>
    <scope>NUCLEOTIDE SEQUENCE</scope>
</reference>
<organism evidence="2 3">
    <name type="scientific">Owenia fusiformis</name>
    <name type="common">Polychaete worm</name>
    <dbReference type="NCBI Taxonomy" id="6347"/>
    <lineage>
        <taxon>Eukaryota</taxon>
        <taxon>Metazoa</taxon>
        <taxon>Spiralia</taxon>
        <taxon>Lophotrochozoa</taxon>
        <taxon>Annelida</taxon>
        <taxon>Polychaeta</taxon>
        <taxon>Sedentaria</taxon>
        <taxon>Canalipalpata</taxon>
        <taxon>Sabellida</taxon>
        <taxon>Oweniida</taxon>
        <taxon>Oweniidae</taxon>
        <taxon>Owenia</taxon>
    </lineage>
</organism>
<evidence type="ECO:0000313" key="3">
    <source>
        <dbReference type="Proteomes" id="UP000749559"/>
    </source>
</evidence>
<proteinExistence type="predicted"/>
<dbReference type="PROSITE" id="PS50041">
    <property type="entry name" value="C_TYPE_LECTIN_2"/>
    <property type="match status" value="1"/>
</dbReference>
<dbReference type="AlphaFoldDB" id="A0A8S4NSB2"/>
<sequence>NLNYNGHCYEYVVTPVRTYDDASEYCHASNGYLVSINDEAESNFVNTIISGTSFILIGLKQKNPNENIYETWDDGSPIEFTRWGGGQPDHPSTECIVLYEPEDRKWHDTFCDAAQFICESRPGSMLDGPYYLNPNSDNSSYIGVQNTNQLWLSSQMATWQALYIQIPGITQQNNSAVSLISDDRTGNMVHVTGLTVSLQNLADHTSNANFKQETTFL</sequence>
<dbReference type="InterPro" id="IPR001304">
    <property type="entry name" value="C-type_lectin-like"/>
</dbReference>
<dbReference type="Pfam" id="PF00059">
    <property type="entry name" value="Lectin_C"/>
    <property type="match status" value="1"/>
</dbReference>
<dbReference type="SMART" id="SM00034">
    <property type="entry name" value="CLECT"/>
    <property type="match status" value="1"/>
</dbReference>
<evidence type="ECO:0000259" key="1">
    <source>
        <dbReference type="PROSITE" id="PS50041"/>
    </source>
</evidence>
<comment type="caution">
    <text evidence="2">The sequence shown here is derived from an EMBL/GenBank/DDBJ whole genome shotgun (WGS) entry which is preliminary data.</text>
</comment>
<feature type="non-terminal residue" evidence="2">
    <location>
        <position position="1"/>
    </location>
</feature>
<dbReference type="InterPro" id="IPR050111">
    <property type="entry name" value="C-type_lectin/snaclec_domain"/>
</dbReference>
<accession>A0A8S4NSB2</accession>
<feature type="non-terminal residue" evidence="2">
    <location>
        <position position="217"/>
    </location>
</feature>
<dbReference type="InterPro" id="IPR016186">
    <property type="entry name" value="C-type_lectin-like/link_sf"/>
</dbReference>
<dbReference type="OrthoDB" id="9566065at2759"/>
<dbReference type="CDD" id="cd00037">
    <property type="entry name" value="CLECT"/>
    <property type="match status" value="1"/>
</dbReference>
<dbReference type="SUPFAM" id="SSF56436">
    <property type="entry name" value="C-type lectin-like"/>
    <property type="match status" value="1"/>
</dbReference>
<dbReference type="PANTHER" id="PTHR22803">
    <property type="entry name" value="MANNOSE, PHOSPHOLIPASE, LECTIN RECEPTOR RELATED"/>
    <property type="match status" value="1"/>
</dbReference>
<dbReference type="Proteomes" id="UP000749559">
    <property type="component" value="Unassembled WGS sequence"/>
</dbReference>
<evidence type="ECO:0000313" key="2">
    <source>
        <dbReference type="EMBL" id="CAH1784563.1"/>
    </source>
</evidence>
<keyword evidence="3" id="KW-1185">Reference proteome</keyword>
<dbReference type="Gene3D" id="3.10.100.10">
    <property type="entry name" value="Mannose-Binding Protein A, subunit A"/>
    <property type="match status" value="1"/>
</dbReference>
<protein>
    <recommendedName>
        <fullName evidence="1">C-type lectin domain-containing protein</fullName>
    </recommendedName>
</protein>
<feature type="domain" description="C-type lectin" evidence="1">
    <location>
        <begin position="4"/>
        <end position="112"/>
    </location>
</feature>